<evidence type="ECO:0000256" key="1">
    <source>
        <dbReference type="ARBA" id="ARBA00004141"/>
    </source>
</evidence>
<feature type="transmembrane region" description="Helical" evidence="10">
    <location>
        <begin position="22"/>
        <end position="41"/>
    </location>
</feature>
<dbReference type="EMBL" id="KV931157">
    <property type="protein sequence ID" value="PIO31391.1"/>
    <property type="molecule type" value="Genomic_DNA"/>
</dbReference>
<keyword evidence="8 10" id="KW-0472">Membrane</keyword>
<dbReference type="PRINTS" id="PR01097">
    <property type="entry name" value="TRNSRECEPTRP"/>
</dbReference>
<keyword evidence="9" id="KW-0407">Ion channel</keyword>
<name>A0A2G9RVZ0_AQUCT</name>
<keyword evidence="3 10" id="KW-0812">Transmembrane</keyword>
<dbReference type="PANTHER" id="PTHR10117">
    <property type="entry name" value="TRANSIENT RECEPTOR POTENTIAL CHANNEL"/>
    <property type="match status" value="1"/>
</dbReference>
<dbReference type="Pfam" id="PF00520">
    <property type="entry name" value="Ion_trans"/>
    <property type="match status" value="1"/>
</dbReference>
<evidence type="ECO:0000259" key="11">
    <source>
        <dbReference type="Pfam" id="PF00520"/>
    </source>
</evidence>
<protein>
    <recommendedName>
        <fullName evidence="11">Ion transport domain-containing protein</fullName>
    </recommendedName>
</protein>
<dbReference type="GO" id="GO:0005886">
    <property type="term" value="C:plasma membrane"/>
    <property type="evidence" value="ECO:0007669"/>
    <property type="project" value="TreeGrafter"/>
</dbReference>
<keyword evidence="4" id="KW-0677">Repeat</keyword>
<dbReference type="GO" id="GO:0034703">
    <property type="term" value="C:cation channel complex"/>
    <property type="evidence" value="ECO:0007669"/>
    <property type="project" value="TreeGrafter"/>
</dbReference>
<evidence type="ECO:0000256" key="7">
    <source>
        <dbReference type="ARBA" id="ARBA00023065"/>
    </source>
</evidence>
<evidence type="ECO:0000256" key="3">
    <source>
        <dbReference type="ARBA" id="ARBA00022692"/>
    </source>
</evidence>
<evidence type="ECO:0000256" key="9">
    <source>
        <dbReference type="ARBA" id="ARBA00023303"/>
    </source>
</evidence>
<dbReference type="GO" id="GO:0051480">
    <property type="term" value="P:regulation of cytosolic calcium ion concentration"/>
    <property type="evidence" value="ECO:0007669"/>
    <property type="project" value="TreeGrafter"/>
</dbReference>
<dbReference type="AlphaFoldDB" id="A0A2G9RVZ0"/>
<feature type="domain" description="Ion transport" evidence="11">
    <location>
        <begin position="23"/>
        <end position="178"/>
    </location>
</feature>
<feature type="non-terminal residue" evidence="12">
    <location>
        <position position="1"/>
    </location>
</feature>
<evidence type="ECO:0000256" key="5">
    <source>
        <dbReference type="ARBA" id="ARBA00022989"/>
    </source>
</evidence>
<proteinExistence type="predicted"/>
<feature type="transmembrane region" description="Helical" evidence="10">
    <location>
        <begin position="62"/>
        <end position="82"/>
    </location>
</feature>
<reference evidence="13" key="1">
    <citation type="journal article" date="2017" name="Nat. Commun.">
        <title>The North American bullfrog draft genome provides insight into hormonal regulation of long noncoding RNA.</title>
        <authorList>
            <person name="Hammond S.A."/>
            <person name="Warren R.L."/>
            <person name="Vandervalk B.P."/>
            <person name="Kucuk E."/>
            <person name="Khan H."/>
            <person name="Gibb E.A."/>
            <person name="Pandoh P."/>
            <person name="Kirk H."/>
            <person name="Zhao Y."/>
            <person name="Jones M."/>
            <person name="Mungall A.J."/>
            <person name="Coope R."/>
            <person name="Pleasance S."/>
            <person name="Moore R.A."/>
            <person name="Holt R.A."/>
            <person name="Round J.M."/>
            <person name="Ohora S."/>
            <person name="Walle B.V."/>
            <person name="Veldhoen N."/>
            <person name="Helbing C.C."/>
            <person name="Birol I."/>
        </authorList>
    </citation>
    <scope>NUCLEOTIDE SEQUENCE [LARGE SCALE GENOMIC DNA]</scope>
</reference>
<dbReference type="InterPro" id="IPR002153">
    <property type="entry name" value="TRPC_channel"/>
</dbReference>
<feature type="transmembrane region" description="Helical" evidence="10">
    <location>
        <begin position="142"/>
        <end position="164"/>
    </location>
</feature>
<organism evidence="12 13">
    <name type="scientific">Aquarana catesbeiana</name>
    <name type="common">American bullfrog</name>
    <name type="synonym">Rana catesbeiana</name>
    <dbReference type="NCBI Taxonomy" id="8400"/>
    <lineage>
        <taxon>Eukaryota</taxon>
        <taxon>Metazoa</taxon>
        <taxon>Chordata</taxon>
        <taxon>Craniata</taxon>
        <taxon>Vertebrata</taxon>
        <taxon>Euteleostomi</taxon>
        <taxon>Amphibia</taxon>
        <taxon>Batrachia</taxon>
        <taxon>Anura</taxon>
        <taxon>Neobatrachia</taxon>
        <taxon>Ranoidea</taxon>
        <taxon>Ranidae</taxon>
        <taxon>Aquarana</taxon>
    </lineage>
</organism>
<dbReference type="PANTHER" id="PTHR10117:SF25">
    <property type="entry name" value="SHORT TRANSIENT RECEPTOR POTENTIAL CHANNEL 4"/>
    <property type="match status" value="1"/>
</dbReference>
<evidence type="ECO:0000256" key="4">
    <source>
        <dbReference type="ARBA" id="ARBA00022737"/>
    </source>
</evidence>
<sequence>YNSELITRNQWDMWHPTLVAEALFAIANIFSSLRLISLFTANSHLGPLQISLGRMLLDILKFLFIYCLVLLAFANGLNQLYFNYDTNNFDNKTLNCTGIRCEKQNNAFSTLFETLQSLFWSIFGLINLYVTKVQPDHKFTEFVGATMFGTYNVISLVVLLNMLIAMMNNSYQLIADHADIEWKFARTKLWMSYFEEGGTLPTPFNIIPSPKSAWYFFKWIQKQLALPCSTVLSDRALDQTFIKEKRTLKMRF</sequence>
<comment type="subcellular location">
    <subcellularLocation>
        <location evidence="1">Membrane</location>
        <topology evidence="1">Multi-pass membrane protein</topology>
    </subcellularLocation>
</comment>
<keyword evidence="13" id="KW-1185">Reference proteome</keyword>
<keyword evidence="2" id="KW-0813">Transport</keyword>
<keyword evidence="7" id="KW-0406">Ion transport</keyword>
<evidence type="ECO:0000256" key="10">
    <source>
        <dbReference type="SAM" id="Phobius"/>
    </source>
</evidence>
<evidence type="ECO:0000256" key="8">
    <source>
        <dbReference type="ARBA" id="ARBA00023136"/>
    </source>
</evidence>
<keyword evidence="6" id="KW-0040">ANK repeat</keyword>
<dbReference type="GO" id="GO:0070679">
    <property type="term" value="F:inositol 1,4,5 trisphosphate binding"/>
    <property type="evidence" value="ECO:0007669"/>
    <property type="project" value="TreeGrafter"/>
</dbReference>
<evidence type="ECO:0000313" key="12">
    <source>
        <dbReference type="EMBL" id="PIO31391.1"/>
    </source>
</evidence>
<evidence type="ECO:0000256" key="2">
    <source>
        <dbReference type="ARBA" id="ARBA00022448"/>
    </source>
</evidence>
<dbReference type="InterPro" id="IPR005821">
    <property type="entry name" value="Ion_trans_dom"/>
</dbReference>
<gene>
    <name evidence="12" type="ORF">AB205_0132560</name>
</gene>
<evidence type="ECO:0000313" key="13">
    <source>
        <dbReference type="Proteomes" id="UP000228934"/>
    </source>
</evidence>
<keyword evidence="5 10" id="KW-1133">Transmembrane helix</keyword>
<evidence type="ECO:0000256" key="6">
    <source>
        <dbReference type="ARBA" id="ARBA00023043"/>
    </source>
</evidence>
<dbReference type="FunFam" id="1.10.287.70:FF:000266">
    <property type="entry name" value="Transient receptor potential cation channel subfamily c member 1"/>
    <property type="match status" value="1"/>
</dbReference>
<dbReference type="OrthoDB" id="2373987at2759"/>
<dbReference type="Proteomes" id="UP000228934">
    <property type="component" value="Unassembled WGS sequence"/>
</dbReference>
<feature type="transmembrane region" description="Helical" evidence="10">
    <location>
        <begin position="114"/>
        <end position="130"/>
    </location>
</feature>
<dbReference type="GO" id="GO:0015279">
    <property type="term" value="F:store-operated calcium channel activity"/>
    <property type="evidence" value="ECO:0007669"/>
    <property type="project" value="TreeGrafter"/>
</dbReference>
<accession>A0A2G9RVZ0</accession>